<keyword evidence="4" id="KW-0378">Hydrolase</keyword>
<dbReference type="PANTHER" id="PTHR30255">
    <property type="entry name" value="SINGLE-STRANDED-DNA-SPECIFIC EXONUCLEASE RECJ"/>
    <property type="match status" value="1"/>
</dbReference>
<accession>A0A2M7W3V8</accession>
<feature type="domain" description="RecJ OB" evidence="8">
    <location>
        <begin position="452"/>
        <end position="548"/>
    </location>
</feature>
<dbReference type="GO" id="GO:0006281">
    <property type="term" value="P:DNA repair"/>
    <property type="evidence" value="ECO:0007669"/>
    <property type="project" value="InterPro"/>
</dbReference>
<keyword evidence="5 9" id="KW-0269">Exonuclease</keyword>
<proteinExistence type="inferred from homology"/>
<dbReference type="GO" id="GO:0008409">
    <property type="term" value="F:5'-3' exonuclease activity"/>
    <property type="evidence" value="ECO:0007669"/>
    <property type="project" value="InterPro"/>
</dbReference>
<organism evidence="9 10">
    <name type="scientific">Candidatus Berkelbacteria bacterium CG_4_10_14_0_2_um_filter_35_9_33_12</name>
    <dbReference type="NCBI Taxonomy" id="1974499"/>
    <lineage>
        <taxon>Bacteria</taxon>
        <taxon>Candidatus Berkelbacteria</taxon>
    </lineage>
</organism>
<comment type="caution">
    <text evidence="9">The sequence shown here is derived from an EMBL/GenBank/DDBJ whole genome shotgun (WGS) entry which is preliminary data.</text>
</comment>
<feature type="domain" description="DDH" evidence="6">
    <location>
        <begin position="68"/>
        <end position="217"/>
    </location>
</feature>
<dbReference type="SUPFAM" id="SSF64182">
    <property type="entry name" value="DHH phosphoesterases"/>
    <property type="match status" value="1"/>
</dbReference>
<dbReference type="InterPro" id="IPR003156">
    <property type="entry name" value="DHHA1_dom"/>
</dbReference>
<evidence type="ECO:0000259" key="8">
    <source>
        <dbReference type="Pfam" id="PF17768"/>
    </source>
</evidence>
<dbReference type="Gene3D" id="3.10.310.30">
    <property type="match status" value="1"/>
</dbReference>
<evidence type="ECO:0000313" key="9">
    <source>
        <dbReference type="EMBL" id="PJA20297.1"/>
    </source>
</evidence>
<feature type="domain" description="DHHA1" evidence="7">
    <location>
        <begin position="340"/>
        <end position="430"/>
    </location>
</feature>
<dbReference type="Proteomes" id="UP000230137">
    <property type="component" value="Unassembled WGS sequence"/>
</dbReference>
<name>A0A2M7W3V8_9BACT</name>
<evidence type="ECO:0000256" key="5">
    <source>
        <dbReference type="ARBA" id="ARBA00022839"/>
    </source>
</evidence>
<evidence type="ECO:0000256" key="4">
    <source>
        <dbReference type="ARBA" id="ARBA00022801"/>
    </source>
</evidence>
<dbReference type="EMBL" id="PFQF01000031">
    <property type="protein sequence ID" value="PJA20297.1"/>
    <property type="molecule type" value="Genomic_DNA"/>
</dbReference>
<dbReference type="AlphaFoldDB" id="A0A2M7W3V8"/>
<sequence>MKYKWVLPKNKSQGLFNQIIESRNISKLQLNKFITPNFFNDQSDPRIISGLKKSIGRIKKALDSQENIGLFCDYDADGIPAGAMLFKAFSKFNQNLSVYIPTRQEGYGISDKSLNFFLDKKCSLVIAVDVGITAKILAEKFKHQKVDLIIIDHHLIIEDLYPTSALAVIDLKNKNEKYMFKDFSAGGLVWKLLYALHLEYQIFSEPEIKWFLDLACISTISDIVPLVDENWLISKYGLIVLSKTKNIGLKKLIDISSIDPEKIDEYSVGFQIGPRLNASGRMANPIDSFNLLIENDRKVAKELAEKLDKNNRLRQMQMEDVFLEAQAKIEKLSIDKHKIIIVKSIHWQEGILGLVASKIVDKYYLPAIVFKEKKGELVGSVRSIRGFDIEQALEKNKENIESFGGHKMAAGLRVKIDKYYKFKQEMIRFASANIDKKILTKKIIIDAKTDDCNEINLKQYNLIEKMRPFGEENRQPIVMLENVEITDTREVGKEKNHLSFLIGDKLRAIYFNYPKNGRIKSREKYDICGNIILNTWGEHKKIEFRVIDLRQGGEAVST</sequence>
<keyword evidence="3" id="KW-0540">Nuclease</keyword>
<dbReference type="InterPro" id="IPR001667">
    <property type="entry name" value="DDH_dom"/>
</dbReference>
<dbReference type="Pfam" id="PF02272">
    <property type="entry name" value="DHHA1"/>
    <property type="match status" value="1"/>
</dbReference>
<dbReference type="NCBIfam" id="TIGR00644">
    <property type="entry name" value="recJ"/>
    <property type="match status" value="1"/>
</dbReference>
<evidence type="ECO:0000259" key="7">
    <source>
        <dbReference type="Pfam" id="PF02272"/>
    </source>
</evidence>
<dbReference type="InterPro" id="IPR051673">
    <property type="entry name" value="SSDNA_exonuclease_RecJ"/>
</dbReference>
<evidence type="ECO:0000256" key="1">
    <source>
        <dbReference type="ARBA" id="ARBA00005915"/>
    </source>
</evidence>
<dbReference type="GO" id="GO:0006310">
    <property type="term" value="P:DNA recombination"/>
    <property type="evidence" value="ECO:0007669"/>
    <property type="project" value="InterPro"/>
</dbReference>
<dbReference type="InterPro" id="IPR041122">
    <property type="entry name" value="RecJ_OB"/>
</dbReference>
<reference evidence="10" key="1">
    <citation type="submission" date="2017-09" db="EMBL/GenBank/DDBJ databases">
        <title>Depth-based differentiation of microbial function through sediment-hosted aquifers and enrichment of novel symbionts in the deep terrestrial subsurface.</title>
        <authorList>
            <person name="Probst A.J."/>
            <person name="Ladd B."/>
            <person name="Jarett J.K."/>
            <person name="Geller-Mcgrath D.E."/>
            <person name="Sieber C.M.K."/>
            <person name="Emerson J.B."/>
            <person name="Anantharaman K."/>
            <person name="Thomas B.C."/>
            <person name="Malmstrom R."/>
            <person name="Stieglmeier M."/>
            <person name="Klingl A."/>
            <person name="Woyke T."/>
            <person name="Ryan C.M."/>
            <person name="Banfield J.F."/>
        </authorList>
    </citation>
    <scope>NUCLEOTIDE SEQUENCE [LARGE SCALE GENOMIC DNA]</scope>
</reference>
<dbReference type="Pfam" id="PF01368">
    <property type="entry name" value="DHH"/>
    <property type="match status" value="1"/>
</dbReference>
<dbReference type="Pfam" id="PF17768">
    <property type="entry name" value="RecJ_OB"/>
    <property type="match status" value="1"/>
</dbReference>
<dbReference type="InterPro" id="IPR038763">
    <property type="entry name" value="DHH_sf"/>
</dbReference>
<gene>
    <name evidence="9" type="primary">recJ</name>
    <name evidence="9" type="ORF">COX60_02115</name>
</gene>
<evidence type="ECO:0000256" key="3">
    <source>
        <dbReference type="ARBA" id="ARBA00022722"/>
    </source>
</evidence>
<dbReference type="GO" id="GO:0003676">
    <property type="term" value="F:nucleic acid binding"/>
    <property type="evidence" value="ECO:0007669"/>
    <property type="project" value="InterPro"/>
</dbReference>
<evidence type="ECO:0000313" key="10">
    <source>
        <dbReference type="Proteomes" id="UP000230137"/>
    </source>
</evidence>
<evidence type="ECO:0000259" key="6">
    <source>
        <dbReference type="Pfam" id="PF01368"/>
    </source>
</evidence>
<protein>
    <recommendedName>
        <fullName evidence="2">Single-stranded-DNA-specific exonuclease RecJ</fullName>
    </recommendedName>
</protein>
<dbReference type="InterPro" id="IPR004610">
    <property type="entry name" value="RecJ"/>
</dbReference>
<evidence type="ECO:0000256" key="2">
    <source>
        <dbReference type="ARBA" id="ARBA00019841"/>
    </source>
</evidence>
<dbReference type="PANTHER" id="PTHR30255:SF2">
    <property type="entry name" value="SINGLE-STRANDED-DNA-SPECIFIC EXONUCLEASE RECJ"/>
    <property type="match status" value="1"/>
</dbReference>
<comment type="similarity">
    <text evidence="1">Belongs to the RecJ family.</text>
</comment>
<dbReference type="Gene3D" id="3.90.1640.30">
    <property type="match status" value="1"/>
</dbReference>